<dbReference type="InterPro" id="IPR004167">
    <property type="entry name" value="PSBD"/>
</dbReference>
<dbReference type="FunFam" id="2.40.50.100:FF:000010">
    <property type="entry name" value="Acetyltransferase component of pyruvate dehydrogenase complex"/>
    <property type="match status" value="1"/>
</dbReference>
<accession>A0A7L1VDC6</accession>
<dbReference type="InterPro" id="IPR003016">
    <property type="entry name" value="2-oxoA_DH_lipoyl-BS"/>
</dbReference>
<evidence type="ECO:0000259" key="13">
    <source>
        <dbReference type="PROSITE" id="PS51826"/>
    </source>
</evidence>
<organism evidence="14 15">
    <name type="scientific">Sitta europaea</name>
    <name type="common">Eurasian nuthatch</name>
    <dbReference type="NCBI Taxonomy" id="50251"/>
    <lineage>
        <taxon>Eukaryota</taxon>
        <taxon>Metazoa</taxon>
        <taxon>Chordata</taxon>
        <taxon>Craniata</taxon>
        <taxon>Vertebrata</taxon>
        <taxon>Euteleostomi</taxon>
        <taxon>Archelosauria</taxon>
        <taxon>Archosauria</taxon>
        <taxon>Dinosauria</taxon>
        <taxon>Saurischia</taxon>
        <taxon>Theropoda</taxon>
        <taxon>Coelurosauria</taxon>
        <taxon>Aves</taxon>
        <taxon>Neognathae</taxon>
        <taxon>Neoaves</taxon>
        <taxon>Telluraves</taxon>
        <taxon>Australaves</taxon>
        <taxon>Passeriformes</taxon>
        <taxon>Sittidae</taxon>
        <taxon>Sitta</taxon>
    </lineage>
</organism>
<keyword evidence="3 10" id="KW-0808">Transferase</keyword>
<comment type="cofactor">
    <cofactor evidence="10">
        <name>(R)-lipoate</name>
        <dbReference type="ChEBI" id="CHEBI:83088"/>
    </cofactor>
    <text evidence="10">Binds 1 lipoyl cofactor covalently.</text>
</comment>
<dbReference type="GO" id="GO:0005759">
    <property type="term" value="C:mitochondrial matrix"/>
    <property type="evidence" value="ECO:0007669"/>
    <property type="project" value="UniProtKB-SubCell"/>
</dbReference>
<protein>
    <recommendedName>
        <fullName evidence="10">Acetyltransferase component of pyruvate dehydrogenase complex</fullName>
        <ecNumber evidence="10">2.3.1.12</ecNumber>
    </recommendedName>
</protein>
<dbReference type="SUPFAM" id="SSF52777">
    <property type="entry name" value="CoA-dependent acyltransferases"/>
    <property type="match status" value="1"/>
</dbReference>
<dbReference type="EMBL" id="VXBS01006601">
    <property type="protein sequence ID" value="NXO82917.1"/>
    <property type="molecule type" value="Genomic_DNA"/>
</dbReference>
<sequence length="450" mass="47519">VGTPGIKLLMPALSPTMEEGNIVKWLKKEGEKVNVGDALCEIETDKAVVTMESSDDGILAKILVEEGSKNVRLGSLIGLLVEEGQDWKQVEMPADAGAPSSVAPPAPAPASAPAAPSVSAPPKLQQHPGKLQVRLSPAARHILETHGLDPSNVPPTGPRGIFTKEDALKLLQEKQKGKPSEVKPVVSPAPAAVPSPPATATTSYPRPAVAVSTPGQPAALGTFTEIPASNIRRVIAKRLTESKTTIPHAYAAADCAIDAVLKLRKELAKDDIKVSVNDFIIKATAVTLKQMPDVNVSWDGEGCRRLPSIDISIAVATERGLLTPILRDVAAKGIEEIAASAKALAKKARDGKLLPEEYQGGSFSISNLGMFGISGFTAVINPPQACILAVGRARAELKIVEDEEGNEKLEQHQLMTVTLSSDGRVVDDELASKFLETLKANIENPIRLAL</sequence>
<evidence type="ECO:0000256" key="11">
    <source>
        <dbReference type="SAM" id="MobiDB-lite"/>
    </source>
</evidence>
<comment type="subcellular location">
    <subcellularLocation>
        <location evidence="1">Mitochondrion matrix</location>
    </subcellularLocation>
</comment>
<dbReference type="FunFam" id="3.30.559.10:FF:000003">
    <property type="entry name" value="Acetyltransferase component of pyruvate dehydrogenase complex"/>
    <property type="match status" value="1"/>
</dbReference>
<evidence type="ECO:0000256" key="8">
    <source>
        <dbReference type="ARBA" id="ARBA00046790"/>
    </source>
</evidence>
<dbReference type="InterPro" id="IPR045257">
    <property type="entry name" value="E2/Pdx1"/>
</dbReference>
<dbReference type="Pfam" id="PF00198">
    <property type="entry name" value="2-oxoacid_dh"/>
    <property type="match status" value="1"/>
</dbReference>
<name>A0A7L1VDC6_SITEU</name>
<evidence type="ECO:0000256" key="3">
    <source>
        <dbReference type="ARBA" id="ARBA00022679"/>
    </source>
</evidence>
<feature type="non-terminal residue" evidence="14">
    <location>
        <position position="1"/>
    </location>
</feature>
<dbReference type="SUPFAM" id="SSF47005">
    <property type="entry name" value="Peripheral subunit-binding domain of 2-oxo acid dehydrogenase complex"/>
    <property type="match status" value="1"/>
</dbReference>
<dbReference type="PANTHER" id="PTHR23151:SF90">
    <property type="entry name" value="DIHYDROLIPOYLLYSINE-RESIDUE ACETYLTRANSFERASE COMPONENT OF PYRUVATE DEHYDROGENASE COMPLEX, MITOCHONDRIAL-RELATED"/>
    <property type="match status" value="1"/>
</dbReference>
<comment type="caution">
    <text evidence="14">The sequence shown here is derived from an EMBL/GenBank/DDBJ whole genome shotgun (WGS) entry which is preliminary data.</text>
</comment>
<evidence type="ECO:0000256" key="4">
    <source>
        <dbReference type="ARBA" id="ARBA00022823"/>
    </source>
</evidence>
<evidence type="ECO:0000313" key="15">
    <source>
        <dbReference type="Proteomes" id="UP000583915"/>
    </source>
</evidence>
<dbReference type="GO" id="GO:0004742">
    <property type="term" value="F:dihydrolipoyllysine-residue acetyltransferase activity"/>
    <property type="evidence" value="ECO:0007669"/>
    <property type="project" value="UniProtKB-UniRule"/>
</dbReference>
<dbReference type="InterPro" id="IPR036625">
    <property type="entry name" value="E3-bd_dom_sf"/>
</dbReference>
<feature type="non-terminal residue" evidence="14">
    <location>
        <position position="450"/>
    </location>
</feature>
<evidence type="ECO:0000256" key="7">
    <source>
        <dbReference type="ARBA" id="ARBA00045906"/>
    </source>
</evidence>
<feature type="domain" description="Lipoyl-binding" evidence="12">
    <location>
        <begin position="5"/>
        <end position="81"/>
    </location>
</feature>
<dbReference type="CDD" id="cd06849">
    <property type="entry name" value="lipoyl_domain"/>
    <property type="match status" value="1"/>
</dbReference>
<dbReference type="SUPFAM" id="SSF51230">
    <property type="entry name" value="Single hybrid motif"/>
    <property type="match status" value="1"/>
</dbReference>
<comment type="catalytic activity">
    <reaction evidence="9">
        <text>N(6)-[(R)-dihydrolipoyl]-L-lysyl-[protein] + acetyl-CoA = N(6)-[(R)-S(8)-acetyldihydrolipoyl]-L-lysyl-[protein] + CoA</text>
        <dbReference type="Rhea" id="RHEA:17017"/>
        <dbReference type="Rhea" id="RHEA-COMP:10475"/>
        <dbReference type="Rhea" id="RHEA-COMP:10478"/>
        <dbReference type="ChEBI" id="CHEBI:57287"/>
        <dbReference type="ChEBI" id="CHEBI:57288"/>
        <dbReference type="ChEBI" id="CHEBI:83100"/>
        <dbReference type="ChEBI" id="CHEBI:83111"/>
        <dbReference type="EC" id="2.3.1.12"/>
    </reaction>
    <physiologicalReaction direction="left-to-right" evidence="9">
        <dbReference type="Rhea" id="RHEA:17018"/>
    </physiologicalReaction>
</comment>
<dbReference type="PROSITE" id="PS50968">
    <property type="entry name" value="BIOTINYL_LIPOYL"/>
    <property type="match status" value="1"/>
</dbReference>
<dbReference type="Gene3D" id="4.10.320.10">
    <property type="entry name" value="E3-binding domain"/>
    <property type="match status" value="1"/>
</dbReference>
<evidence type="ECO:0000313" key="14">
    <source>
        <dbReference type="EMBL" id="NXO82917.1"/>
    </source>
</evidence>
<dbReference type="PANTHER" id="PTHR23151">
    <property type="entry name" value="DIHYDROLIPOAMIDE ACETYL/SUCCINYL-TRANSFERASE-RELATED"/>
    <property type="match status" value="1"/>
</dbReference>
<evidence type="ECO:0000256" key="2">
    <source>
        <dbReference type="ARBA" id="ARBA00007317"/>
    </source>
</evidence>
<comment type="subunit">
    <text evidence="8">Part of the pyruvate dehydrogenase complex (PDHc) that is a multi-enzyme complex composed of multiple copies of three enzymes, pyruvate dehydrogenase (subunits PDH1A and PDHB, E1 component), dihydrolipoamide acetyltransferase (DLAT, E2 component), and dihydrolipoamide dehydrogenase (DLD, E3 component) to which is added an additional protein the E3-binding protein (PDHX, E3BP). In terms of structural architecture, the E2 and E3BP components assemble into a 60meric central core with icosahedral symmetry. The central core is decorated with E1 and E3 proteins. Currently, two alternative models for the E2:E3BP stoichiometry are considered as being either 48:12 (E2(48)-E3BP(12)) or 40:20 (E2(40)-E3BP(20)). Interacts with PDK2 and PDK3. Interacts with SIRT4. Interacts with PDHB.</text>
</comment>
<reference evidence="14 15" key="1">
    <citation type="submission" date="2019-09" db="EMBL/GenBank/DDBJ databases">
        <title>Bird 10,000 Genomes (B10K) Project - Family phase.</title>
        <authorList>
            <person name="Zhang G."/>
        </authorList>
    </citation>
    <scope>NUCLEOTIDE SEQUENCE [LARGE SCALE GENOMIC DNA]</scope>
    <source>
        <strain evidence="14">B10K-DU-002-25</strain>
        <tissue evidence="14">Muscle</tissue>
    </source>
</reference>
<dbReference type="InterPro" id="IPR001078">
    <property type="entry name" value="2-oxoacid_DH_actylTfrase"/>
</dbReference>
<keyword evidence="4 10" id="KW-0450">Lipoyl</keyword>
<dbReference type="Gene3D" id="3.30.559.10">
    <property type="entry name" value="Chloramphenicol acetyltransferase-like domain"/>
    <property type="match status" value="1"/>
</dbReference>
<dbReference type="InterPro" id="IPR006257">
    <property type="entry name" value="LAT1"/>
</dbReference>
<keyword evidence="6 10" id="KW-0012">Acyltransferase</keyword>
<comment type="function">
    <text evidence="7">As part of the pyruvate dehydrogenase complex, catalyzes the transfers of an acetyl group to a lipoic acid moiety. The pyruvate dehydrogenase complex, catalyzes the overall conversion of pyruvate to acetyl-CoA and CO(2), and thereby links cytoplasmic glycolysis and the mitochondrial tricarboxylic acid (TCA) cycle.</text>
</comment>
<gene>
    <name evidence="14" type="primary">Pdhx</name>
    <name evidence="14" type="ORF">SITEUR_R09487</name>
</gene>
<dbReference type="Pfam" id="PF02817">
    <property type="entry name" value="E3_binding"/>
    <property type="match status" value="1"/>
</dbReference>
<keyword evidence="5" id="KW-0809">Transit peptide</keyword>
<dbReference type="Gene3D" id="2.40.50.100">
    <property type="match status" value="1"/>
</dbReference>
<evidence type="ECO:0000256" key="9">
    <source>
        <dbReference type="ARBA" id="ARBA00047887"/>
    </source>
</evidence>
<dbReference type="PROSITE" id="PS00189">
    <property type="entry name" value="LIPOYL"/>
    <property type="match status" value="1"/>
</dbReference>
<evidence type="ECO:0000256" key="6">
    <source>
        <dbReference type="ARBA" id="ARBA00023315"/>
    </source>
</evidence>
<keyword evidence="15" id="KW-1185">Reference proteome</keyword>
<dbReference type="Proteomes" id="UP000583915">
    <property type="component" value="Unassembled WGS sequence"/>
</dbReference>
<dbReference type="AlphaFoldDB" id="A0A7L1VDC6"/>
<feature type="compositionally biased region" description="Low complexity" evidence="11">
    <location>
        <begin position="198"/>
        <end position="207"/>
    </location>
</feature>
<dbReference type="Pfam" id="PF00364">
    <property type="entry name" value="Biotin_lipoyl"/>
    <property type="match status" value="1"/>
</dbReference>
<proteinExistence type="inferred from homology"/>
<dbReference type="NCBIfam" id="TIGR01349">
    <property type="entry name" value="PDHac_trf_mito"/>
    <property type="match status" value="1"/>
</dbReference>
<dbReference type="EC" id="2.3.1.12" evidence="10"/>
<feature type="compositionally biased region" description="Low complexity" evidence="11">
    <location>
        <begin position="111"/>
        <end position="122"/>
    </location>
</feature>
<comment type="function">
    <text evidence="10">The pyruvate dehydrogenase complex catalyzes the overall conversion of pyruvate to acetyl-CoA and CO(2).</text>
</comment>
<feature type="domain" description="Peripheral subunit-binding (PSBD)" evidence="13">
    <location>
        <begin position="134"/>
        <end position="171"/>
    </location>
</feature>
<dbReference type="InterPro" id="IPR023213">
    <property type="entry name" value="CAT-like_dom_sf"/>
</dbReference>
<dbReference type="GO" id="GO:0045254">
    <property type="term" value="C:pyruvate dehydrogenase complex"/>
    <property type="evidence" value="ECO:0007669"/>
    <property type="project" value="UniProtKB-UniRule"/>
</dbReference>
<dbReference type="GO" id="GO:0006086">
    <property type="term" value="P:pyruvate decarboxylation to acetyl-CoA"/>
    <property type="evidence" value="ECO:0007669"/>
    <property type="project" value="InterPro"/>
</dbReference>
<dbReference type="InterPro" id="IPR000089">
    <property type="entry name" value="Biotin_lipoyl"/>
</dbReference>
<dbReference type="PROSITE" id="PS51826">
    <property type="entry name" value="PSBD"/>
    <property type="match status" value="1"/>
</dbReference>
<evidence type="ECO:0000259" key="12">
    <source>
        <dbReference type="PROSITE" id="PS50968"/>
    </source>
</evidence>
<comment type="similarity">
    <text evidence="2 10">Belongs to the 2-oxoacid dehydrogenase family.</text>
</comment>
<evidence type="ECO:0000256" key="1">
    <source>
        <dbReference type="ARBA" id="ARBA00004305"/>
    </source>
</evidence>
<feature type="region of interest" description="Disordered" evidence="11">
    <location>
        <begin position="174"/>
        <end position="207"/>
    </location>
</feature>
<evidence type="ECO:0000256" key="5">
    <source>
        <dbReference type="ARBA" id="ARBA00022946"/>
    </source>
</evidence>
<feature type="region of interest" description="Disordered" evidence="11">
    <location>
        <begin position="94"/>
        <end position="129"/>
    </location>
</feature>
<dbReference type="InterPro" id="IPR011053">
    <property type="entry name" value="Single_hybrid_motif"/>
</dbReference>
<evidence type="ECO:0000256" key="10">
    <source>
        <dbReference type="RuleBase" id="RU361137"/>
    </source>
</evidence>